<protein>
    <submittedName>
        <fullName evidence="1">Uncharacterized protein</fullName>
    </submittedName>
</protein>
<keyword evidence="2" id="KW-1185">Reference proteome</keyword>
<dbReference type="Proteomes" id="UP000664164">
    <property type="component" value="Unassembled WGS sequence"/>
</dbReference>
<evidence type="ECO:0000313" key="1">
    <source>
        <dbReference type="EMBL" id="MBO1267582.1"/>
    </source>
</evidence>
<name>A0A939KIF2_9MICC</name>
<proteinExistence type="predicted"/>
<dbReference type="AlphaFoldDB" id="A0A939KIF2"/>
<sequence>MNASPAAKIGSRIAAWIEAAYFHQCVDRTPEGVLEATRYGWLPALSGVTVASAQAAKWHAESAKTDS</sequence>
<reference evidence="1" key="1">
    <citation type="submission" date="2021-03" db="EMBL/GenBank/DDBJ databases">
        <title>A new species, PO-11, isolated from a karst cave deposit.</title>
        <authorList>
            <person name="Zhaoxiaoyong W."/>
        </authorList>
    </citation>
    <scope>NUCLEOTIDE SEQUENCE</scope>
    <source>
        <strain evidence="1">PO-11</strain>
    </source>
</reference>
<gene>
    <name evidence="1" type="ORF">J1902_06210</name>
</gene>
<evidence type="ECO:0000313" key="2">
    <source>
        <dbReference type="Proteomes" id="UP000664164"/>
    </source>
</evidence>
<accession>A0A939KIF2</accession>
<dbReference type="EMBL" id="JAFNLL010000010">
    <property type="protein sequence ID" value="MBO1267582.1"/>
    <property type="molecule type" value="Genomic_DNA"/>
</dbReference>
<comment type="caution">
    <text evidence="1">The sequence shown here is derived from an EMBL/GenBank/DDBJ whole genome shotgun (WGS) entry which is preliminary data.</text>
</comment>
<organism evidence="1 2">
    <name type="scientific">Arthrobacter cavernae</name>
    <dbReference type="NCBI Taxonomy" id="2817681"/>
    <lineage>
        <taxon>Bacteria</taxon>
        <taxon>Bacillati</taxon>
        <taxon>Actinomycetota</taxon>
        <taxon>Actinomycetes</taxon>
        <taxon>Micrococcales</taxon>
        <taxon>Micrococcaceae</taxon>
        <taxon>Arthrobacter</taxon>
    </lineage>
</organism>
<dbReference type="RefSeq" id="WP_207615383.1">
    <property type="nucleotide sequence ID" value="NZ_JAFNLL010000010.1"/>
</dbReference>